<dbReference type="SUPFAM" id="SSF53850">
    <property type="entry name" value="Periplasmic binding protein-like II"/>
    <property type="match status" value="1"/>
</dbReference>
<evidence type="ECO:0000256" key="1">
    <source>
        <dbReference type="ARBA" id="ARBA00006987"/>
    </source>
</evidence>
<dbReference type="Proteomes" id="UP000698752">
    <property type="component" value="Unassembled WGS sequence"/>
</dbReference>
<dbReference type="PIRSF" id="PIRSF017082">
    <property type="entry name" value="YflP"/>
    <property type="match status" value="1"/>
</dbReference>
<dbReference type="PANTHER" id="PTHR42928">
    <property type="entry name" value="TRICARBOXYLATE-BINDING PROTEIN"/>
    <property type="match status" value="1"/>
</dbReference>
<dbReference type="EMBL" id="JAAEDI010000014">
    <property type="protein sequence ID" value="MBR0650854.1"/>
    <property type="molecule type" value="Genomic_DNA"/>
</dbReference>
<dbReference type="Gene3D" id="3.40.190.10">
    <property type="entry name" value="Periplasmic binding protein-like II"/>
    <property type="match status" value="1"/>
</dbReference>
<evidence type="ECO:0000313" key="3">
    <source>
        <dbReference type="EMBL" id="MBR0650854.1"/>
    </source>
</evidence>
<evidence type="ECO:0000256" key="2">
    <source>
        <dbReference type="SAM" id="SignalP"/>
    </source>
</evidence>
<comment type="caution">
    <text evidence="3">The sequence shown here is derived from an EMBL/GenBank/DDBJ whole genome shotgun (WGS) entry which is preliminary data.</text>
</comment>
<dbReference type="InterPro" id="IPR042100">
    <property type="entry name" value="Bug_dom1"/>
</dbReference>
<reference evidence="4" key="1">
    <citation type="journal article" date="2021" name="Syst. Appl. Microbiol.">
        <title>Roseomonas hellenica sp. nov., isolated from roots of wild-growing Alkanna tinctoria.</title>
        <authorList>
            <person name="Rat A."/>
            <person name="Naranjo H.D."/>
            <person name="Lebbe L."/>
            <person name="Cnockaert M."/>
            <person name="Krigas N."/>
            <person name="Grigoriadou K."/>
            <person name="Maloupa E."/>
            <person name="Willems A."/>
        </authorList>
    </citation>
    <scope>NUCLEOTIDE SEQUENCE [LARGE SCALE GENOMIC DNA]</scope>
    <source>
        <strain evidence="4">LMG 31159</strain>
    </source>
</reference>
<dbReference type="Pfam" id="PF03401">
    <property type="entry name" value="TctC"/>
    <property type="match status" value="1"/>
</dbReference>
<protein>
    <submittedName>
        <fullName evidence="3">Twin-arginine translocation pathway signal protein</fullName>
    </submittedName>
</protein>
<feature type="signal peptide" evidence="2">
    <location>
        <begin position="1"/>
        <end position="23"/>
    </location>
</feature>
<dbReference type="PANTHER" id="PTHR42928:SF5">
    <property type="entry name" value="BLR1237 PROTEIN"/>
    <property type="match status" value="1"/>
</dbReference>
<dbReference type="RefSeq" id="WP_211869517.1">
    <property type="nucleotide sequence ID" value="NZ_JAAEDI010000014.1"/>
</dbReference>
<dbReference type="Gene3D" id="3.40.190.150">
    <property type="entry name" value="Bordetella uptake gene, domain 1"/>
    <property type="match status" value="1"/>
</dbReference>
<gene>
    <name evidence="3" type="ORF">GXW78_14370</name>
</gene>
<proteinExistence type="inferred from homology"/>
<name>A0ABS5EIJ5_9PROT</name>
<keyword evidence="2" id="KW-0732">Signal</keyword>
<comment type="similarity">
    <text evidence="1">Belongs to the UPF0065 (bug) family.</text>
</comment>
<sequence>MFRIARRRMLTGTLAMLATPALAEAWKPSRPIRLIVPYGPGGGADTTARLLERPMSRILGQPIVVENRAGGGSTIGTGEAARAAPDGHTLVISATPYLVARFIVPDMPYDDATLVPVSRVIVLPQILLLPQELGVANLPALVEHLRQQNGAASYGTSGMATASHLAMLDLLKRAGVEAIHAPYRGIGPALQDLLGNRLTMVIATVASGAPLARDGKARAVGMTSASRIGVLPDIPTIAEQGFPGFERDEWNGVMLPPRTPAAIAERYHEAIREALADGDVRARLEAMGAVAEGSSPRDFAAFLAGQRQSIPALIGEGGIRIE</sequence>
<keyword evidence="4" id="KW-1185">Reference proteome</keyword>
<evidence type="ECO:0000313" key="4">
    <source>
        <dbReference type="Proteomes" id="UP000698752"/>
    </source>
</evidence>
<accession>A0ABS5EIJ5</accession>
<dbReference type="InterPro" id="IPR005064">
    <property type="entry name" value="BUG"/>
</dbReference>
<feature type="chain" id="PRO_5045284940" evidence="2">
    <location>
        <begin position="24"/>
        <end position="322"/>
    </location>
</feature>
<organism evidence="3 4">
    <name type="scientific">Neoroseomonas terrae</name>
    <dbReference type="NCBI Taxonomy" id="424799"/>
    <lineage>
        <taxon>Bacteria</taxon>
        <taxon>Pseudomonadati</taxon>
        <taxon>Pseudomonadota</taxon>
        <taxon>Alphaproteobacteria</taxon>
        <taxon>Acetobacterales</taxon>
        <taxon>Acetobacteraceae</taxon>
        <taxon>Neoroseomonas</taxon>
    </lineage>
</organism>